<dbReference type="Pfam" id="PF06396">
    <property type="entry name" value="AGTRAP"/>
    <property type="match status" value="1"/>
</dbReference>
<feature type="compositionally biased region" description="Polar residues" evidence="1">
    <location>
        <begin position="176"/>
        <end position="194"/>
    </location>
</feature>
<dbReference type="InterPro" id="IPR009436">
    <property type="entry name" value="AGTRAP"/>
</dbReference>
<evidence type="ECO:0000313" key="2">
    <source>
        <dbReference type="EMBL" id="KAG0273374.1"/>
    </source>
</evidence>
<dbReference type="EMBL" id="JAAAIL010000756">
    <property type="protein sequence ID" value="KAG0273374.1"/>
    <property type="molecule type" value="Genomic_DNA"/>
</dbReference>
<feature type="compositionally biased region" description="Basic residues" evidence="1">
    <location>
        <begin position="159"/>
        <end position="170"/>
    </location>
</feature>
<protein>
    <submittedName>
        <fullName evidence="2">Uncharacterized protein</fullName>
    </submittedName>
</protein>
<gene>
    <name evidence="2" type="ORF">BGZ95_010807</name>
</gene>
<evidence type="ECO:0000313" key="3">
    <source>
        <dbReference type="Proteomes" id="UP001194580"/>
    </source>
</evidence>
<dbReference type="AlphaFoldDB" id="A0AAD4DBC5"/>
<proteinExistence type="predicted"/>
<organism evidence="2 3">
    <name type="scientific">Linnemannia exigua</name>
    <dbReference type="NCBI Taxonomy" id="604196"/>
    <lineage>
        <taxon>Eukaryota</taxon>
        <taxon>Fungi</taxon>
        <taxon>Fungi incertae sedis</taxon>
        <taxon>Mucoromycota</taxon>
        <taxon>Mortierellomycotina</taxon>
        <taxon>Mortierellomycetes</taxon>
        <taxon>Mortierellales</taxon>
        <taxon>Mortierellaceae</taxon>
        <taxon>Linnemannia</taxon>
    </lineage>
</organism>
<feature type="region of interest" description="Disordered" evidence="1">
    <location>
        <begin position="159"/>
        <end position="205"/>
    </location>
</feature>
<accession>A0AAD4DBC5</accession>
<sequence length="289" mass="30460">MADILPQLIDFASQLDLQRVIVLQTTICLFAAIRSVPAYNIPLLFFGLYAYEHHDSVDPLQQFAGFTAFSILLDIVWCLLSPGIGFGEALTIATLLLKPVSIISALQLLKYRGDPFSNLGEGLNWSGQRSHGYGNGSAYQTLAEGMEDERDAEEISIPRHHHQHGRHRGSHQSSSFMTNSSRSGSVKSNRTGSGHNVELGYHGNGYESSASGGGGGGGGANVGATLTSNAPAITPSASAGAGGNGVGAKDERRNNVGQNISEDEEEDMSSHDGTPSSGPGNARAGYQPF</sequence>
<comment type="caution">
    <text evidence="2">The sequence shown here is derived from an EMBL/GenBank/DDBJ whole genome shotgun (WGS) entry which is preliminary data.</text>
</comment>
<reference evidence="2" key="1">
    <citation type="journal article" date="2020" name="Fungal Divers.">
        <title>Resolving the Mortierellaceae phylogeny through synthesis of multi-gene phylogenetics and phylogenomics.</title>
        <authorList>
            <person name="Vandepol N."/>
            <person name="Liber J."/>
            <person name="Desiro A."/>
            <person name="Na H."/>
            <person name="Kennedy M."/>
            <person name="Barry K."/>
            <person name="Grigoriev I.V."/>
            <person name="Miller A.N."/>
            <person name="O'Donnell K."/>
            <person name="Stajich J.E."/>
            <person name="Bonito G."/>
        </authorList>
    </citation>
    <scope>NUCLEOTIDE SEQUENCE</scope>
    <source>
        <strain evidence="2">NRRL 28262</strain>
    </source>
</reference>
<evidence type="ECO:0000256" key="1">
    <source>
        <dbReference type="SAM" id="MobiDB-lite"/>
    </source>
</evidence>
<name>A0AAD4DBC5_9FUNG</name>
<keyword evidence="3" id="KW-1185">Reference proteome</keyword>
<feature type="region of interest" description="Disordered" evidence="1">
    <location>
        <begin position="233"/>
        <end position="289"/>
    </location>
</feature>
<dbReference type="Proteomes" id="UP001194580">
    <property type="component" value="Unassembled WGS sequence"/>
</dbReference>